<dbReference type="Proteomes" id="UP000011607">
    <property type="component" value="Unassembled WGS sequence"/>
</dbReference>
<evidence type="ECO:0000313" key="1">
    <source>
        <dbReference type="EMBL" id="EMA37869.1"/>
    </source>
</evidence>
<reference evidence="1 2" key="1">
    <citation type="journal article" date="2014" name="PLoS Genet.">
        <title>Phylogenetically driven sequencing of extremely halophilic archaea reveals strategies for static and dynamic osmo-response.</title>
        <authorList>
            <person name="Becker E.A."/>
            <person name="Seitzer P.M."/>
            <person name="Tritt A."/>
            <person name="Larsen D."/>
            <person name="Krusor M."/>
            <person name="Yao A.I."/>
            <person name="Wu D."/>
            <person name="Madern D."/>
            <person name="Eisen J.A."/>
            <person name="Darling A.E."/>
            <person name="Facciotti M.T."/>
        </authorList>
    </citation>
    <scope>NUCLEOTIDE SEQUENCE [LARGE SCALE GENOMIC DNA]</scope>
    <source>
        <strain evidence="1 2">JCM 10879</strain>
    </source>
</reference>
<dbReference type="STRING" id="1227454.C446_10600"/>
<dbReference type="EMBL" id="AOMA01000102">
    <property type="protein sequence ID" value="EMA37869.1"/>
    <property type="molecule type" value="Genomic_DNA"/>
</dbReference>
<organism evidence="1 2">
    <name type="scientific">Halobiforma nitratireducens JCM 10879</name>
    <dbReference type="NCBI Taxonomy" id="1227454"/>
    <lineage>
        <taxon>Archaea</taxon>
        <taxon>Methanobacteriati</taxon>
        <taxon>Methanobacteriota</taxon>
        <taxon>Stenosarchaea group</taxon>
        <taxon>Halobacteria</taxon>
        <taxon>Halobacteriales</taxon>
        <taxon>Natrialbaceae</taxon>
        <taxon>Halobiforma</taxon>
    </lineage>
</organism>
<protein>
    <submittedName>
        <fullName evidence="1">Uncharacterized protein</fullName>
    </submittedName>
</protein>
<proteinExistence type="predicted"/>
<gene>
    <name evidence="1" type="ORF">C446_10600</name>
</gene>
<comment type="caution">
    <text evidence="1">The sequence shown here is derived from an EMBL/GenBank/DDBJ whole genome shotgun (WGS) entry which is preliminary data.</text>
</comment>
<dbReference type="AlphaFoldDB" id="M0LZR5"/>
<keyword evidence="2" id="KW-1185">Reference proteome</keyword>
<name>M0LZR5_9EURY</name>
<evidence type="ECO:0000313" key="2">
    <source>
        <dbReference type="Proteomes" id="UP000011607"/>
    </source>
</evidence>
<sequence length="80" mass="9345">MLFERTTVGRLATRSFRLDAVFLSAQRTLRLQEPWPTDMMTKRTERSVEMLSYMDRSTAAPFDLLALIVTEQSHFYDLLA</sequence>
<accession>M0LZR5</accession>